<keyword evidence="2" id="KW-1185">Reference proteome</keyword>
<protein>
    <submittedName>
        <fullName evidence="1">DUF4199 domain-containing protein</fullName>
    </submittedName>
</protein>
<name>A0AC61NFK9_9BACT</name>
<reference evidence="1" key="1">
    <citation type="submission" date="2021-08" db="EMBL/GenBank/DDBJ databases">
        <title>Novel anaerobic bacterium isolated from sea squirt in East Sea, Republic of Korea.</title>
        <authorList>
            <person name="Nguyen T.H."/>
            <person name="Li Z."/>
            <person name="Lee Y.-J."/>
            <person name="Ko J."/>
            <person name="Kim S.-G."/>
        </authorList>
    </citation>
    <scope>NUCLEOTIDE SEQUENCE</scope>
    <source>
        <strain evidence="1">KCTC 25031</strain>
    </source>
</reference>
<gene>
    <name evidence="1" type="ORF">K4L44_00645</name>
</gene>
<dbReference type="EMBL" id="CP081303">
    <property type="protein sequence ID" value="QZE14414.1"/>
    <property type="molecule type" value="Genomic_DNA"/>
</dbReference>
<sequence>MFATRNNYLYHVMMSGIYLGSALVGVRFVSYLFNAYNSNVFAMILFVVYALGVFRLVKKYREEQLGGYITYWNSVSFIILTSFFASMILGLFSFVYLKFIDTTILTSMINEAESAYVKIFDVLDGSFSDDLQEELIKQVRNITPMDIWKSEMTNYLWGGSLLGLLLSFFVRRVNNDPFHEINS</sequence>
<evidence type="ECO:0000313" key="2">
    <source>
        <dbReference type="Proteomes" id="UP000826212"/>
    </source>
</evidence>
<evidence type="ECO:0000313" key="1">
    <source>
        <dbReference type="EMBL" id="QZE14414.1"/>
    </source>
</evidence>
<proteinExistence type="predicted"/>
<dbReference type="Proteomes" id="UP000826212">
    <property type="component" value="Chromosome"/>
</dbReference>
<accession>A0AC61NFK9</accession>
<organism evidence="1 2">
    <name type="scientific">Halosquirtibacter laminarini</name>
    <dbReference type="NCBI Taxonomy" id="3374600"/>
    <lineage>
        <taxon>Bacteria</taxon>
        <taxon>Pseudomonadati</taxon>
        <taxon>Bacteroidota</taxon>
        <taxon>Bacteroidia</taxon>
        <taxon>Marinilabiliales</taxon>
        <taxon>Prolixibacteraceae</taxon>
        <taxon>Halosquirtibacter</taxon>
    </lineage>
</organism>